<reference evidence="5 6" key="1">
    <citation type="journal article" date="2019" name="Int. J. Syst. Evol. Microbiol.">
        <title>The Global Catalogue of Microorganisms (GCM) 10K type strain sequencing project: providing services to taxonomists for standard genome sequencing and annotation.</title>
        <authorList>
            <consortium name="The Broad Institute Genomics Platform"/>
            <consortium name="The Broad Institute Genome Sequencing Center for Infectious Disease"/>
            <person name="Wu L."/>
            <person name="Ma J."/>
        </authorList>
    </citation>
    <scope>NUCLEOTIDE SEQUENCE [LARGE SCALE GENOMIC DNA]</scope>
    <source>
        <strain evidence="5 6">JCM 10671</strain>
    </source>
</reference>
<evidence type="ECO:0000259" key="4">
    <source>
        <dbReference type="Pfam" id="PF20434"/>
    </source>
</evidence>
<evidence type="ECO:0000256" key="3">
    <source>
        <dbReference type="SAM" id="SignalP"/>
    </source>
</evidence>
<keyword evidence="1" id="KW-0378">Hydrolase</keyword>
<gene>
    <name evidence="5" type="ORF">GCM10009547_17700</name>
</gene>
<protein>
    <recommendedName>
        <fullName evidence="4">BD-FAE-like domain-containing protein</fullName>
    </recommendedName>
</protein>
<proteinExistence type="predicted"/>
<evidence type="ECO:0000256" key="1">
    <source>
        <dbReference type="ARBA" id="ARBA00022801"/>
    </source>
</evidence>
<dbReference type="Proteomes" id="UP001500957">
    <property type="component" value="Unassembled WGS sequence"/>
</dbReference>
<name>A0ABN1GQ00_9ACTN</name>
<dbReference type="InterPro" id="IPR049492">
    <property type="entry name" value="BD-FAE-like_dom"/>
</dbReference>
<dbReference type="PANTHER" id="PTHR48081">
    <property type="entry name" value="AB HYDROLASE SUPERFAMILY PROTEIN C4A8.06C"/>
    <property type="match status" value="1"/>
</dbReference>
<dbReference type="Pfam" id="PF20434">
    <property type="entry name" value="BD-FAE"/>
    <property type="match status" value="1"/>
</dbReference>
<dbReference type="Gene3D" id="3.40.50.1820">
    <property type="entry name" value="alpha/beta hydrolase"/>
    <property type="match status" value="1"/>
</dbReference>
<organism evidence="5 6">
    <name type="scientific">Sporichthya brevicatena</name>
    <dbReference type="NCBI Taxonomy" id="171442"/>
    <lineage>
        <taxon>Bacteria</taxon>
        <taxon>Bacillati</taxon>
        <taxon>Actinomycetota</taxon>
        <taxon>Actinomycetes</taxon>
        <taxon>Sporichthyales</taxon>
        <taxon>Sporichthyaceae</taxon>
        <taxon>Sporichthya</taxon>
    </lineage>
</organism>
<evidence type="ECO:0000256" key="2">
    <source>
        <dbReference type="SAM" id="MobiDB-lite"/>
    </source>
</evidence>
<dbReference type="RefSeq" id="WP_344603740.1">
    <property type="nucleotide sequence ID" value="NZ_BAAAHE010000013.1"/>
</dbReference>
<feature type="chain" id="PRO_5046727837" description="BD-FAE-like domain-containing protein" evidence="3">
    <location>
        <begin position="26"/>
        <end position="298"/>
    </location>
</feature>
<feature type="region of interest" description="Disordered" evidence="2">
    <location>
        <begin position="25"/>
        <end position="48"/>
    </location>
</feature>
<sequence>MWRARVGTAVVAALVLTGLATPGNAVTGGWRPDPEASVSEPRAKQTTGRATYRYGDHGTASTLDVYLPPAAVGRTGAKLPTVVLVHGGAWTRGSRASMAPIARKLAREGYVAVAVNYRLATQARWPAQREDVAAAVAYLRRHADRFHIDRRRLALLGSSAGGHIAAAVATAGDGRDRFRGVVALSGLLNPLTVTKQAPNFEDAVVQDKLLRCDPAECPDRYRDATPAAALNRRDVPSLLFHSEGEGPFDTAQAREFAVRSRAVGVPSTLKVLAGDQHGAAYWPRVSEFVLSWLATRLR</sequence>
<dbReference type="InterPro" id="IPR050300">
    <property type="entry name" value="GDXG_lipolytic_enzyme"/>
</dbReference>
<evidence type="ECO:0000313" key="5">
    <source>
        <dbReference type="EMBL" id="GAA0616129.1"/>
    </source>
</evidence>
<accession>A0ABN1GQ00</accession>
<evidence type="ECO:0000313" key="6">
    <source>
        <dbReference type="Proteomes" id="UP001500957"/>
    </source>
</evidence>
<comment type="caution">
    <text evidence="5">The sequence shown here is derived from an EMBL/GenBank/DDBJ whole genome shotgun (WGS) entry which is preliminary data.</text>
</comment>
<feature type="signal peptide" evidence="3">
    <location>
        <begin position="1"/>
        <end position="25"/>
    </location>
</feature>
<dbReference type="EMBL" id="BAAAHE010000013">
    <property type="protein sequence ID" value="GAA0616129.1"/>
    <property type="molecule type" value="Genomic_DNA"/>
</dbReference>
<feature type="domain" description="BD-FAE-like" evidence="4">
    <location>
        <begin position="63"/>
        <end position="256"/>
    </location>
</feature>
<dbReference type="SUPFAM" id="SSF53474">
    <property type="entry name" value="alpha/beta-Hydrolases"/>
    <property type="match status" value="1"/>
</dbReference>
<keyword evidence="3" id="KW-0732">Signal</keyword>
<dbReference type="InterPro" id="IPR029058">
    <property type="entry name" value="AB_hydrolase_fold"/>
</dbReference>
<keyword evidence="6" id="KW-1185">Reference proteome</keyword>